<sequence length="109" mass="11698">MQFLFDKGELAGFRTDPQAQRRLGVVVEEEGLYIAALQRRHGGRKAFRERSVAGPLGEEGVQQCPVVRGHAPCEEAFEPLLHQCPPGLGLAGALHGGDLSAQGGREPVD</sequence>
<protein>
    <submittedName>
        <fullName evidence="1">Uncharacterized protein</fullName>
    </submittedName>
</protein>
<reference evidence="2" key="1">
    <citation type="submission" date="2023-07" db="EMBL/GenBank/DDBJ databases">
        <title>30 novel species of actinomycetes from the DSMZ collection.</title>
        <authorList>
            <person name="Nouioui I."/>
        </authorList>
    </citation>
    <scope>NUCLEOTIDE SEQUENCE [LARGE SCALE GENOMIC DNA]</scope>
    <source>
        <strain evidence="2">DSM 41699</strain>
    </source>
</reference>
<comment type="caution">
    <text evidence="1">The sequence shown here is derived from an EMBL/GenBank/DDBJ whole genome shotgun (WGS) entry which is preliminary data.</text>
</comment>
<proteinExistence type="predicted"/>
<keyword evidence="2" id="KW-1185">Reference proteome</keyword>
<evidence type="ECO:0000313" key="1">
    <source>
        <dbReference type="EMBL" id="MDT0468801.1"/>
    </source>
</evidence>
<organism evidence="1 2">
    <name type="scientific">Streptomyces gibsoniae</name>
    <dbReference type="NCBI Taxonomy" id="3075529"/>
    <lineage>
        <taxon>Bacteria</taxon>
        <taxon>Bacillati</taxon>
        <taxon>Actinomycetota</taxon>
        <taxon>Actinomycetes</taxon>
        <taxon>Kitasatosporales</taxon>
        <taxon>Streptomycetaceae</taxon>
        <taxon>Streptomyces</taxon>
    </lineage>
</organism>
<dbReference type="EMBL" id="JAVREY010000084">
    <property type="protein sequence ID" value="MDT0468801.1"/>
    <property type="molecule type" value="Genomic_DNA"/>
</dbReference>
<dbReference type="RefSeq" id="WP_311700245.1">
    <property type="nucleotide sequence ID" value="NZ_JAVREY010000084.1"/>
</dbReference>
<name>A0ABU2U6E1_9ACTN</name>
<accession>A0ABU2U6E1</accession>
<gene>
    <name evidence="1" type="ORF">RM764_38490</name>
</gene>
<dbReference type="Proteomes" id="UP001183809">
    <property type="component" value="Unassembled WGS sequence"/>
</dbReference>
<evidence type="ECO:0000313" key="2">
    <source>
        <dbReference type="Proteomes" id="UP001183809"/>
    </source>
</evidence>